<sequence length="95" mass="10169">MCFAIVVGSFLACVNFVFAFPTSRGIDSLPPFYSAKPILVLAPHRPAGSHPFPSNLPPYYVKLVPVPAPHGATGSPHIPSNLPPYYAKPVPDTNK</sequence>
<accession>A0A2N5V1P0</accession>
<comment type="caution">
    <text evidence="3">The sequence shown here is derived from an EMBL/GenBank/DDBJ whole genome shotgun (WGS) entry which is preliminary data.</text>
</comment>
<protein>
    <submittedName>
        <fullName evidence="3">Uncharacterized protein</fullName>
    </submittedName>
</protein>
<evidence type="ECO:0000256" key="2">
    <source>
        <dbReference type="SAM" id="SignalP"/>
    </source>
</evidence>
<evidence type="ECO:0000256" key="1">
    <source>
        <dbReference type="SAM" id="MobiDB-lite"/>
    </source>
</evidence>
<organism evidence="3 4">
    <name type="scientific">Puccinia coronata f. sp. avenae</name>
    <dbReference type="NCBI Taxonomy" id="200324"/>
    <lineage>
        <taxon>Eukaryota</taxon>
        <taxon>Fungi</taxon>
        <taxon>Dikarya</taxon>
        <taxon>Basidiomycota</taxon>
        <taxon>Pucciniomycotina</taxon>
        <taxon>Pucciniomycetes</taxon>
        <taxon>Pucciniales</taxon>
        <taxon>Pucciniaceae</taxon>
        <taxon>Puccinia</taxon>
    </lineage>
</organism>
<evidence type="ECO:0000313" key="3">
    <source>
        <dbReference type="EMBL" id="PLW43932.1"/>
    </source>
</evidence>
<keyword evidence="2" id="KW-0732">Signal</keyword>
<reference evidence="3 4" key="1">
    <citation type="submission" date="2017-11" db="EMBL/GenBank/DDBJ databases">
        <title>De novo assembly and phasing of dikaryotic genomes from two isolates of Puccinia coronata f. sp. avenae, the causal agent of oat crown rust.</title>
        <authorList>
            <person name="Miller M.E."/>
            <person name="Zhang Y."/>
            <person name="Omidvar V."/>
            <person name="Sperschneider J."/>
            <person name="Schwessinger B."/>
            <person name="Raley C."/>
            <person name="Palmer J.M."/>
            <person name="Garnica D."/>
            <person name="Upadhyaya N."/>
            <person name="Rathjen J."/>
            <person name="Taylor J.M."/>
            <person name="Park R.F."/>
            <person name="Dodds P.N."/>
            <person name="Hirsch C.D."/>
            <person name="Kianian S.F."/>
            <person name="Figueroa M."/>
        </authorList>
    </citation>
    <scope>NUCLEOTIDE SEQUENCE [LARGE SCALE GENOMIC DNA]</scope>
    <source>
        <strain evidence="3">12SD80</strain>
    </source>
</reference>
<feature type="chain" id="PRO_5015002018" evidence="2">
    <location>
        <begin position="20"/>
        <end position="95"/>
    </location>
</feature>
<dbReference type="AlphaFoldDB" id="A0A2N5V1P0"/>
<dbReference type="Proteomes" id="UP000235392">
    <property type="component" value="Unassembled WGS sequence"/>
</dbReference>
<evidence type="ECO:0000313" key="4">
    <source>
        <dbReference type="Proteomes" id="UP000235392"/>
    </source>
</evidence>
<gene>
    <name evidence="3" type="ORF">PCASD_06502</name>
</gene>
<feature type="signal peptide" evidence="2">
    <location>
        <begin position="1"/>
        <end position="19"/>
    </location>
</feature>
<feature type="region of interest" description="Disordered" evidence="1">
    <location>
        <begin position="73"/>
        <end position="95"/>
    </location>
</feature>
<dbReference type="EMBL" id="PGCI01000062">
    <property type="protein sequence ID" value="PLW43932.1"/>
    <property type="molecule type" value="Genomic_DNA"/>
</dbReference>
<proteinExistence type="predicted"/>
<name>A0A2N5V1P0_9BASI</name>